<dbReference type="eggNOG" id="ENOG502QSE3">
    <property type="taxonomic scope" value="Eukaryota"/>
</dbReference>
<dbReference type="InterPro" id="IPR006564">
    <property type="entry name" value="Znf_PMZ"/>
</dbReference>
<dbReference type="OMA" id="HEWETAR"/>
<dbReference type="EMBL" id="AGNK02003015">
    <property type="status" value="NOT_ANNOTATED_CDS"/>
    <property type="molecule type" value="Genomic_DNA"/>
</dbReference>
<organism evidence="2 3">
    <name type="scientific">Setaria italica</name>
    <name type="common">Foxtail millet</name>
    <name type="synonym">Panicum italicum</name>
    <dbReference type="NCBI Taxonomy" id="4555"/>
    <lineage>
        <taxon>Eukaryota</taxon>
        <taxon>Viridiplantae</taxon>
        <taxon>Streptophyta</taxon>
        <taxon>Embryophyta</taxon>
        <taxon>Tracheophyta</taxon>
        <taxon>Spermatophyta</taxon>
        <taxon>Magnoliopsida</taxon>
        <taxon>Liliopsida</taxon>
        <taxon>Poales</taxon>
        <taxon>Poaceae</taxon>
        <taxon>PACMAD clade</taxon>
        <taxon>Panicoideae</taxon>
        <taxon>Panicodae</taxon>
        <taxon>Paniceae</taxon>
        <taxon>Cenchrinae</taxon>
        <taxon>Setaria</taxon>
    </lineage>
</organism>
<protein>
    <recommendedName>
        <fullName evidence="1">Zinc finger PMZ-type domain-containing protein</fullName>
    </recommendedName>
</protein>
<dbReference type="Proteomes" id="UP000004995">
    <property type="component" value="Unassembled WGS sequence"/>
</dbReference>
<dbReference type="InParanoid" id="K3XT28"/>
<evidence type="ECO:0000313" key="2">
    <source>
        <dbReference type="EnsemblPlants" id="KQL05225"/>
    </source>
</evidence>
<dbReference type="AlphaFoldDB" id="K3XT28"/>
<feature type="domain" description="Zinc finger PMZ-type" evidence="1">
    <location>
        <begin position="663"/>
        <end position="690"/>
    </location>
</feature>
<reference evidence="2" key="2">
    <citation type="submission" date="2018-08" db="UniProtKB">
        <authorList>
            <consortium name="EnsemblPlants"/>
        </authorList>
    </citation>
    <scope>IDENTIFICATION</scope>
    <source>
        <strain evidence="2">Yugu1</strain>
    </source>
</reference>
<dbReference type="SMART" id="SM00575">
    <property type="entry name" value="ZnF_PMZ"/>
    <property type="match status" value="1"/>
</dbReference>
<keyword evidence="3" id="KW-1185">Reference proteome</keyword>
<dbReference type="GO" id="GO:0008270">
    <property type="term" value="F:zinc ion binding"/>
    <property type="evidence" value="ECO:0007669"/>
    <property type="project" value="InterPro"/>
</dbReference>
<name>K3XT28_SETIT</name>
<sequence>MNESIEFFDGPPSFSDLVDRVMRKYGCRVDEISLRGRFDCGKTRAHYVLMKLAFDANWKHYKDVVHEANVACLEVIVKIVRMPGPNVVMREEVAVVNHNGTQESEMLHHVLGETERDFDLAIANDDFSNNIFEREANIDVDNVSMGSEDCELEEDGVDISMVHKAICESSMVNAEGKSIGESPVIKKGMKFNSLEELKFFLADYAVRLHRPFSVVHSDKNLRYNVMCKQGCHWRVWSRLISSTGQWRISNVVQPHTCRSSQPKREHVQCTAKYLGRRILGIIRKDSETSVPSLVESIFIFSGYRVKYSKAWQAKQHAVALLWGDWKESYGMVPRVLSAITYYNSGVKWCIDSCGMMLPDNGVLKHILQRVFWCFPQCSEVFQHCRPVILVDGTFLTGKYKGTLMMAVAVDPEQQLVPLAFALAESENNESWSWFMKLVRLHVVGPSRIVCMISDRYHRLLNCAKDHIDGFPPLVHRWCTRHFAANMSRRQKSNRVIGKLKLLCKVHTEREFCEKLEDLVKDLNDDAKEWLKGEMEDKDKWAQAFDEGGMHWGIMTTNYSESLNGVFKGIRSRPVAGIIDYSFEKCNAYFVNRWRKAREMLDQGYRIGQVADDYLSEAELRSVHHLAEPYGPERMVYSIRSYGTTNIGGESHGGRHYRVDLNEVSCTYNVPQLLHLPCSHFITACKARGLNYESPLYMSPLYSREHTIKIWESSFQPYLDPSQWPAYEGVGYVPNPSLMRNKVGRRQKKHFTGDMDVMAAPGYPLLEAAYDLQHRAHHLADLNENLTPLRARVHSPLRWDERYAQYLQRAGFLDLAVQVVGGLPPMDGPLLTAMVDRWCPETHTFHLPFGEMTTTMQDVAMILGLPLDGPPEPEGGDSSKKTSGVSSAWLREHFDVCPPGANDEVVQRYARVWLWHFVSTILLPDAAGNTVSWMVLPILGQVWENIDVYSWGSAALAWLYRQLCEACRCTARDSNVGGCTYMLQIWIWERMPMGRPSRLCVDPWHRDDARPTFYHVWKHVRPVRSNPDRRYKAYTNEFDVLTQHQVEWKPYDREQLSHIVFSPTCYRDRELWRCTTPPILYYVVEFYMPHRVMRQFGRMQPCPPLELSTSQQLHSIDRRKRYKENDWRLKHAQYLLLWQNKQGCDPEGGPYWRPNNEYIRWYCTSMRTKVKPSWTNVPIEDAPSESNADIANAYDTVTRYGTQPERAPLHDYMGQQLARLSNETGVIMEHTVGEGDGLLCQFAE</sequence>
<reference evidence="3" key="1">
    <citation type="journal article" date="2012" name="Nat. Biotechnol.">
        <title>Reference genome sequence of the model plant Setaria.</title>
        <authorList>
            <person name="Bennetzen J.L."/>
            <person name="Schmutz J."/>
            <person name="Wang H."/>
            <person name="Percifield R."/>
            <person name="Hawkins J."/>
            <person name="Pontaroli A.C."/>
            <person name="Estep M."/>
            <person name="Feng L."/>
            <person name="Vaughn J.N."/>
            <person name="Grimwood J."/>
            <person name="Jenkins J."/>
            <person name="Barry K."/>
            <person name="Lindquist E."/>
            <person name="Hellsten U."/>
            <person name="Deshpande S."/>
            <person name="Wang X."/>
            <person name="Wu X."/>
            <person name="Mitros T."/>
            <person name="Triplett J."/>
            <person name="Yang X."/>
            <person name="Ye C.Y."/>
            <person name="Mauro-Herrera M."/>
            <person name="Wang L."/>
            <person name="Li P."/>
            <person name="Sharma M."/>
            <person name="Sharma R."/>
            <person name="Ronald P.C."/>
            <person name="Panaud O."/>
            <person name="Kellogg E.A."/>
            <person name="Brutnell T.P."/>
            <person name="Doust A.N."/>
            <person name="Tuskan G.A."/>
            <person name="Rokhsar D."/>
            <person name="Devos K.M."/>
        </authorList>
    </citation>
    <scope>NUCLEOTIDE SEQUENCE [LARGE SCALE GENOMIC DNA]</scope>
    <source>
        <strain evidence="3">cv. Yugu1</strain>
    </source>
</reference>
<proteinExistence type="predicted"/>
<dbReference type="GO" id="GO:0010073">
    <property type="term" value="P:meristem maintenance"/>
    <property type="evidence" value="ECO:0007669"/>
    <property type="project" value="InterPro"/>
</dbReference>
<dbReference type="InterPro" id="IPR044824">
    <property type="entry name" value="MAIN-like"/>
</dbReference>
<dbReference type="PANTHER" id="PTHR46033">
    <property type="entry name" value="PROTEIN MAIN-LIKE 2"/>
    <property type="match status" value="1"/>
</dbReference>
<evidence type="ECO:0000313" key="3">
    <source>
        <dbReference type="Proteomes" id="UP000004995"/>
    </source>
</evidence>
<dbReference type="PANTHER" id="PTHR46033:SF82">
    <property type="entry name" value="AMINOTRANSFERASE-LIKE PLANT MOBILE DOMAIN-CONTAINING PROTEIN"/>
    <property type="match status" value="1"/>
</dbReference>
<evidence type="ECO:0000259" key="1">
    <source>
        <dbReference type="SMART" id="SM00575"/>
    </source>
</evidence>
<accession>K3XT28</accession>
<dbReference type="InterPro" id="IPR019557">
    <property type="entry name" value="AminoTfrase-like_pln_mobile"/>
</dbReference>
<dbReference type="HOGENOM" id="CLU_006767_3_0_1"/>
<dbReference type="Pfam" id="PF10536">
    <property type="entry name" value="PMD"/>
    <property type="match status" value="1"/>
</dbReference>
<dbReference type="Gramene" id="KQL05225">
    <property type="protein sequence ID" value="KQL05225"/>
    <property type="gene ID" value="SETIT_005083mg"/>
</dbReference>
<dbReference type="EnsemblPlants" id="KQL05225">
    <property type="protein sequence ID" value="KQL05225"/>
    <property type="gene ID" value="SETIT_005083mg"/>
</dbReference>
<dbReference type="Pfam" id="PF10551">
    <property type="entry name" value="MULE"/>
    <property type="match status" value="1"/>
</dbReference>
<dbReference type="InterPro" id="IPR018289">
    <property type="entry name" value="MULE_transposase_dom"/>
</dbReference>